<keyword evidence="3" id="KW-1185">Reference proteome</keyword>
<reference evidence="2 3" key="1">
    <citation type="submission" date="2016-01" db="EMBL/GenBank/DDBJ databases">
        <authorList>
            <person name="Peeters C."/>
        </authorList>
    </citation>
    <scope>NUCLEOTIDE SEQUENCE [LARGE SCALE GENOMIC DNA]</scope>
    <source>
        <strain evidence="2">LMG 29315</strain>
    </source>
</reference>
<dbReference type="Proteomes" id="UP000198263">
    <property type="component" value="Unassembled WGS sequence"/>
</dbReference>
<dbReference type="InterPro" id="IPR038740">
    <property type="entry name" value="BioF2-like_GNAT_dom"/>
</dbReference>
<evidence type="ECO:0000313" key="2">
    <source>
        <dbReference type="EMBL" id="SAL31631.1"/>
    </source>
</evidence>
<dbReference type="InterPro" id="IPR016181">
    <property type="entry name" value="Acyl_CoA_acyltransferase"/>
</dbReference>
<feature type="domain" description="BioF2-like acetyltransferase" evidence="1">
    <location>
        <begin position="185"/>
        <end position="326"/>
    </location>
</feature>
<organism evidence="2 3">
    <name type="scientific">Caballeronia concitans</name>
    <dbReference type="NCBI Taxonomy" id="1777133"/>
    <lineage>
        <taxon>Bacteria</taxon>
        <taxon>Pseudomonadati</taxon>
        <taxon>Pseudomonadota</taxon>
        <taxon>Betaproteobacteria</taxon>
        <taxon>Burkholderiales</taxon>
        <taxon>Burkholderiaceae</taxon>
        <taxon>Caballeronia</taxon>
    </lineage>
</organism>
<dbReference type="Pfam" id="PF13480">
    <property type="entry name" value="Acetyltransf_6"/>
    <property type="match status" value="1"/>
</dbReference>
<dbReference type="AlphaFoldDB" id="A0A658QXS8"/>
<protein>
    <recommendedName>
        <fullName evidence="1">BioF2-like acetyltransferase domain-containing protein</fullName>
    </recommendedName>
</protein>
<dbReference type="SUPFAM" id="SSF55729">
    <property type="entry name" value="Acyl-CoA N-acyltransferases (Nat)"/>
    <property type="match status" value="1"/>
</dbReference>
<gene>
    <name evidence="2" type="ORF">AWB72_02799</name>
</gene>
<evidence type="ECO:0000313" key="3">
    <source>
        <dbReference type="Proteomes" id="UP000198263"/>
    </source>
</evidence>
<accession>A0A658QXS8</accession>
<evidence type="ECO:0000259" key="1">
    <source>
        <dbReference type="Pfam" id="PF13480"/>
    </source>
</evidence>
<dbReference type="OrthoDB" id="8998823at2"/>
<name>A0A658QXS8_9BURK</name>
<comment type="caution">
    <text evidence="2">The sequence shown here is derived from an EMBL/GenBank/DDBJ whole genome shotgun (WGS) entry which is preliminary data.</text>
</comment>
<sequence length="377" mass="42283">MIAPATRIDIIETTDEFHALGDEWQALWRRARGRHHESFVTCRLSWECVAKPMGRSLRIIAVHRGERLIAVWPLVRSRNRLWTVMRPLSPESADYTTVLVDPEHDSVELIESIWRAALERCPADIFLLPYLDHDSALYRLAMAHEGLMTAKAHPYAIARLSQEKDWESFAAPLGTLSGKKPGALLRRLERQGKVEMRVLGPDDADENARMVDWMLECKRGWAERVDKKGAWLYSQAFRDYLVALANHPADSEGKPYSRIMVLVLDGVPIAANMVGLGQGIMLGVMTGFDRAFGKFAPGAISIEAWVRWAIENRFDFDLGAGAETFKPYWSKGNVSTATSVQIAKSSWGRVAFVMNDGISKLAAIRAGMRRGNAEMTS</sequence>
<proteinExistence type="predicted"/>
<dbReference type="EMBL" id="FCNV02000004">
    <property type="protein sequence ID" value="SAL31631.1"/>
    <property type="molecule type" value="Genomic_DNA"/>
</dbReference>
<dbReference type="RefSeq" id="WP_040052608.1">
    <property type="nucleotide sequence ID" value="NZ_FCNV02000004.1"/>
</dbReference>